<organism evidence="2 3">
    <name type="scientific">Enterobacter quasimori</name>
    <dbReference type="NCBI Taxonomy" id="2838947"/>
    <lineage>
        <taxon>Bacteria</taxon>
        <taxon>Pseudomonadati</taxon>
        <taxon>Pseudomonadota</taxon>
        <taxon>Gammaproteobacteria</taxon>
        <taxon>Enterobacterales</taxon>
        <taxon>Enterobacteriaceae</taxon>
        <taxon>Enterobacter</taxon>
    </lineage>
</organism>
<evidence type="ECO:0000313" key="3">
    <source>
        <dbReference type="Proteomes" id="UP000278241"/>
    </source>
</evidence>
<reference evidence="2 3" key="1">
    <citation type="submission" date="2018-12" db="EMBL/GenBank/DDBJ databases">
        <title>The Batch Genome Submission of Enterobacter spp. strains.</title>
        <authorList>
            <person name="Wei L."/>
            <person name="Wu W."/>
            <person name="Lin J."/>
            <person name="Zhang X."/>
            <person name="Feng Y."/>
            <person name="Zong Z."/>
        </authorList>
    </citation>
    <scope>NUCLEOTIDE SEQUENCE [LARGE SCALE GENOMIC DNA]</scope>
    <source>
        <strain evidence="2 3">WCHEM090044</strain>
    </source>
</reference>
<accession>A0ABY0ANF8</accession>
<feature type="chain" id="PRO_5046681168" description="DUF1496 domain-containing protein" evidence="1">
    <location>
        <begin position="20"/>
        <end position="160"/>
    </location>
</feature>
<evidence type="ECO:0000313" key="2">
    <source>
        <dbReference type="EMBL" id="RTN19038.1"/>
    </source>
</evidence>
<name>A0ABY0ANF8_9ENTR</name>
<protein>
    <recommendedName>
        <fullName evidence="4">DUF1496 domain-containing protein</fullName>
    </recommendedName>
</protein>
<sequence>MFKASLTIIMLVLSSHVFAVGVPVIHPDKPIKISESTIYSCDKNGNALETGSPMRYKNKPVICRNDNLWADDKALNFIDLTEDYFSNSKAATQAVINTDAINELRQIRAILEKNEVKMYSCTDGNKQYTAGVYVTIEGAIYHCKVKDNHAEWELVPRTFK</sequence>
<feature type="signal peptide" evidence="1">
    <location>
        <begin position="1"/>
        <end position="19"/>
    </location>
</feature>
<evidence type="ECO:0000256" key="1">
    <source>
        <dbReference type="SAM" id="SignalP"/>
    </source>
</evidence>
<keyword evidence="3" id="KW-1185">Reference proteome</keyword>
<dbReference type="Proteomes" id="UP000278241">
    <property type="component" value="Unassembled WGS sequence"/>
</dbReference>
<gene>
    <name evidence="2" type="ORF">EKN94_20915</name>
</gene>
<dbReference type="RefSeq" id="WP_047345057.1">
    <property type="nucleotide sequence ID" value="NZ_RXRX01000018.1"/>
</dbReference>
<proteinExistence type="predicted"/>
<evidence type="ECO:0008006" key="4">
    <source>
        <dbReference type="Google" id="ProtNLM"/>
    </source>
</evidence>
<dbReference type="EMBL" id="RXRX01000018">
    <property type="protein sequence ID" value="RTN19038.1"/>
    <property type="molecule type" value="Genomic_DNA"/>
</dbReference>
<keyword evidence="1" id="KW-0732">Signal</keyword>
<comment type="caution">
    <text evidence="2">The sequence shown here is derived from an EMBL/GenBank/DDBJ whole genome shotgun (WGS) entry which is preliminary data.</text>
</comment>